<protein>
    <recommendedName>
        <fullName evidence="3">YWTD domain-containing protein</fullName>
    </recommendedName>
</protein>
<dbReference type="OrthoDB" id="5958943at2759"/>
<dbReference type="InterPro" id="IPR000033">
    <property type="entry name" value="LDLR_classB_rpt"/>
</dbReference>
<evidence type="ECO:0000313" key="2">
    <source>
        <dbReference type="Proteomes" id="UP000013776"/>
    </source>
</evidence>
<organism evidence="1 2">
    <name type="scientific">Taphrina deformans (strain PYCC 5710 / ATCC 11124 / CBS 356.35 / IMI 108563 / JCM 9778 / NBRC 8474)</name>
    <name type="common">Peach leaf curl fungus</name>
    <name type="synonym">Lalaria deformans</name>
    <dbReference type="NCBI Taxonomy" id="1097556"/>
    <lineage>
        <taxon>Eukaryota</taxon>
        <taxon>Fungi</taxon>
        <taxon>Dikarya</taxon>
        <taxon>Ascomycota</taxon>
        <taxon>Taphrinomycotina</taxon>
        <taxon>Taphrinomycetes</taxon>
        <taxon>Taphrinales</taxon>
        <taxon>Taphrinaceae</taxon>
        <taxon>Taphrina</taxon>
    </lineage>
</organism>
<keyword evidence="2" id="KW-1185">Reference proteome</keyword>
<name>R4XL75_TAPDE</name>
<evidence type="ECO:0000313" key="1">
    <source>
        <dbReference type="EMBL" id="CCG85140.1"/>
    </source>
</evidence>
<dbReference type="AlphaFoldDB" id="R4XL75"/>
<reference evidence="1 2" key="1">
    <citation type="journal article" date="2013" name="MBio">
        <title>Genome sequencing of the plant pathogen Taphrina deformans, the causal agent of peach leaf curl.</title>
        <authorList>
            <person name="Cisse O.H."/>
            <person name="Almeida J.M.G.C.F."/>
            <person name="Fonseca A."/>
            <person name="Kumar A.A."/>
            <person name="Salojaervi J."/>
            <person name="Overmyer K."/>
            <person name="Hauser P.M."/>
            <person name="Pagni M."/>
        </authorList>
    </citation>
    <scope>NUCLEOTIDE SEQUENCE [LARGE SCALE GENOMIC DNA]</scope>
    <source>
        <strain evidence="2">PYCC 5710 / ATCC 11124 / CBS 356.35 / IMI 108563 / JCM 9778 / NBRC 8474</strain>
    </source>
</reference>
<evidence type="ECO:0008006" key="3">
    <source>
        <dbReference type="Google" id="ProtNLM"/>
    </source>
</evidence>
<dbReference type="InterPro" id="IPR011042">
    <property type="entry name" value="6-blade_b-propeller_TolB-like"/>
</dbReference>
<dbReference type="STRING" id="1097556.R4XL75"/>
<dbReference type="SMART" id="SM00135">
    <property type="entry name" value="LY"/>
    <property type="match status" value="4"/>
</dbReference>
<dbReference type="EMBL" id="CAHR02000007">
    <property type="protein sequence ID" value="CCG85140.1"/>
    <property type="molecule type" value="Genomic_DNA"/>
</dbReference>
<dbReference type="eggNOG" id="KOG2304">
    <property type="taxonomic scope" value="Eukaryota"/>
</dbReference>
<proteinExistence type="predicted"/>
<dbReference type="Proteomes" id="UP000013776">
    <property type="component" value="Unassembled WGS sequence"/>
</dbReference>
<dbReference type="SUPFAM" id="SSF101898">
    <property type="entry name" value="NHL repeat"/>
    <property type="match status" value="2"/>
</dbReference>
<comment type="caution">
    <text evidence="1">The sequence shown here is derived from an EMBL/GenBank/DDBJ whole genome shotgun (WGS) entry which is preliminary data.</text>
</comment>
<dbReference type="InterPro" id="IPR050778">
    <property type="entry name" value="Cueball_EGF_LRP_Nidogen"/>
</dbReference>
<dbReference type="VEuPathDB" id="FungiDB:TAPDE_000298"/>
<dbReference type="PANTHER" id="PTHR46513">
    <property type="entry name" value="VITELLOGENIN RECEPTOR-LIKE PROTEIN-RELATED-RELATED"/>
    <property type="match status" value="1"/>
</dbReference>
<dbReference type="PROSITE" id="PS51120">
    <property type="entry name" value="LDLRB"/>
    <property type="match status" value="1"/>
</dbReference>
<sequence>MTGKLFYLDPGAKSIYTVGVDGSDMTVIVKDRPHVPDGIVVDALRKHIYWTEMGEMEGDKDDGSIWRSDIDGSNITPIIHVGGTHTPKQLTISVDIGKLWWCDREGMRIMSCNLDGSERTVLFDQCPRGTPFDTAKKDERNHCVGITVDSASQTVYWTQKGPPKGFEGRICRGSLGTGGAVETLLRGLPEPIDLETCTVRGIKYLYWTDRGREPDGNSVNRCAVADDGTVGEVEVLMRGFNETIGLAIDHSREFMYVTDLGGSIYKAKLDGSEKKVLVSGKEGHHLTGIWYADL</sequence>
<dbReference type="Gene3D" id="2.120.10.30">
    <property type="entry name" value="TolB, C-terminal domain"/>
    <property type="match status" value="2"/>
</dbReference>
<gene>
    <name evidence="1" type="ORF">TAPDE_000298</name>
</gene>
<accession>R4XL75</accession>